<dbReference type="STRING" id="215243.A0A0D2D7H3"/>
<gene>
    <name evidence="11" type="ORF">PV06_08894</name>
</gene>
<dbReference type="Gene3D" id="1.25.40.10">
    <property type="entry name" value="Tetratricopeptide repeat domain"/>
    <property type="match status" value="1"/>
</dbReference>
<dbReference type="HOGENOM" id="CLU_319335_0_0_1"/>
<dbReference type="InterPro" id="IPR011990">
    <property type="entry name" value="TPR-like_helical_dom_sf"/>
</dbReference>
<dbReference type="PROSITE" id="PS50297">
    <property type="entry name" value="ANK_REP_REGION"/>
    <property type="match status" value="2"/>
</dbReference>
<dbReference type="SUPFAM" id="SSF48452">
    <property type="entry name" value="TPR-like"/>
    <property type="match status" value="1"/>
</dbReference>
<accession>A0A0D2D7H3</accession>
<evidence type="ECO:0000256" key="9">
    <source>
        <dbReference type="SAM" id="MobiDB-lite"/>
    </source>
</evidence>
<evidence type="ECO:0000256" key="6">
    <source>
        <dbReference type="ARBA" id="ARBA00023043"/>
    </source>
</evidence>
<dbReference type="InterPro" id="IPR036770">
    <property type="entry name" value="Ankyrin_rpt-contain_sf"/>
</dbReference>
<keyword evidence="12" id="KW-1185">Reference proteome</keyword>
<dbReference type="Pfam" id="PF12796">
    <property type="entry name" value="Ank_2"/>
    <property type="match status" value="1"/>
</dbReference>
<comment type="subcellular location">
    <subcellularLocation>
        <location evidence="1">Membrane</location>
    </subcellularLocation>
</comment>
<name>A0A0D2D7H3_9EURO</name>
<keyword evidence="3 10" id="KW-0812">Transmembrane</keyword>
<sequence length="981" mass="109138">MDPFSITLGALQIAGACAQVTITIIKWVGEVRTVDARISCFCDEVTALQTTYEGLERSLSSPLMAEAARVASKTSDGSHLWRQIKETLDDSKRTIQRVNDVLDNIVRTSGFGRKFKAQLQESLSSGELSRLRQRIQIFNTALSLPIQMVCVMLQLEQRDLTSDHQASLDAKLTGLEKSVRDLVRSLGPRSRSQSLSSATLVATEPEALMPDDDIDTYIKFAKKFLATASAAASTRSSLSTVSPVMEPDILLDRRKPSIPDLPQPLTERERLAQWIPEPGLATDISRSRHSNKLQHGSISDDAVLDAEDDTEITFMRTKRHLNLGQERVEKGNHAGAETHFRKAITLMEKHDFDGRISLHPADVVLMLADTCVKQEKLDEAISLLKPVAGMREDIFPATTEATEAKTRLPSPPYQQVDKFQALAASHMLGQVFMLKSDYDSAEDHALKAFMERRKELGPQDAKTLESVQLVIDIYRAQGDEEEAEGYEVFLLPPEKPPRNLPREPSTSSFEEPLLVQKTIAFESKAPPVQPQTNHRNSRSSFAQRLRHLGRSPQSSYTQSPPAVDLHRLSISRSTTLNDNLQDIDADQSRIDCLRSFSSPSDSSTHDRSMSIYDDDSVNTPSTGIIERSSRTIEPTFLAISQLCAEKKVDRAAKVALQFLDTYHSNVMVIRKMEMEKNIRRGSGQGLARTGRGYAPLHFFCELKEEHAEEVHLLIRQGVNVNAVAYQAGYTESNPKNAFTALQAATDRGYSTITSLLLACKGIRTEVRNTDGLTPLMVACRRGHYPIVKQLLGFPLPTEFPHWHGNTLLHDAARRCDPRLVEMLIDFHPDLDARDTFGKTALMHALTLDDVIDEAERKKRDRGRCKTVKVLLEAGADPTLRDNQQQTITMSDAAPALLIVLITILLPPVGVAMVAGCGFDLFVNICLTLLGYIPGHIHAFYIEYVYFDRRDRARHGQLTGRPAPGVYSDRVQSGGIQGYGTI</sequence>
<dbReference type="Pfam" id="PF00023">
    <property type="entry name" value="Ank"/>
    <property type="match status" value="1"/>
</dbReference>
<feature type="transmembrane region" description="Helical" evidence="10">
    <location>
        <begin position="892"/>
        <end position="913"/>
    </location>
</feature>
<keyword evidence="5 10" id="KW-1133">Transmembrane helix</keyword>
<organism evidence="11 12">
    <name type="scientific">Exophiala oligosperma</name>
    <dbReference type="NCBI Taxonomy" id="215243"/>
    <lineage>
        <taxon>Eukaryota</taxon>
        <taxon>Fungi</taxon>
        <taxon>Dikarya</taxon>
        <taxon>Ascomycota</taxon>
        <taxon>Pezizomycotina</taxon>
        <taxon>Eurotiomycetes</taxon>
        <taxon>Chaetothyriomycetidae</taxon>
        <taxon>Chaetothyriales</taxon>
        <taxon>Herpotrichiellaceae</taxon>
        <taxon>Exophiala</taxon>
    </lineage>
</organism>
<dbReference type="PROSITE" id="PS50088">
    <property type="entry name" value="ANK_REPEAT"/>
    <property type="match status" value="2"/>
</dbReference>
<dbReference type="SMART" id="SM00248">
    <property type="entry name" value="ANK"/>
    <property type="match status" value="5"/>
</dbReference>
<dbReference type="EMBL" id="KN847340">
    <property type="protein sequence ID" value="KIW39083.1"/>
    <property type="molecule type" value="Genomic_DNA"/>
</dbReference>
<dbReference type="Pfam" id="PF01679">
    <property type="entry name" value="Pmp3"/>
    <property type="match status" value="1"/>
</dbReference>
<dbReference type="GO" id="GO:0016020">
    <property type="term" value="C:membrane"/>
    <property type="evidence" value="ECO:0007669"/>
    <property type="project" value="UniProtKB-SubCell"/>
</dbReference>
<evidence type="ECO:0000256" key="10">
    <source>
        <dbReference type="SAM" id="Phobius"/>
    </source>
</evidence>
<dbReference type="GeneID" id="27360968"/>
<comment type="similarity">
    <text evidence="2">Belongs to the UPF0057 (PMP3) family.</text>
</comment>
<protein>
    <submittedName>
        <fullName evidence="11">Uncharacterized protein</fullName>
    </submittedName>
</protein>
<evidence type="ECO:0000256" key="8">
    <source>
        <dbReference type="PROSITE-ProRule" id="PRU00023"/>
    </source>
</evidence>
<dbReference type="PROSITE" id="PS01309">
    <property type="entry name" value="UPF0057"/>
    <property type="match status" value="1"/>
</dbReference>
<dbReference type="AlphaFoldDB" id="A0A0D2D7H3"/>
<dbReference type="PANTHER" id="PTHR24171">
    <property type="entry name" value="ANKYRIN REPEAT DOMAIN-CONTAINING PROTEIN 39-RELATED"/>
    <property type="match status" value="1"/>
</dbReference>
<proteinExistence type="inferred from homology"/>
<evidence type="ECO:0000256" key="1">
    <source>
        <dbReference type="ARBA" id="ARBA00004370"/>
    </source>
</evidence>
<keyword evidence="4" id="KW-0677">Repeat</keyword>
<dbReference type="OrthoDB" id="20872at2759"/>
<keyword evidence="6 8" id="KW-0040">ANK repeat</keyword>
<feature type="repeat" description="ANK" evidence="8">
    <location>
        <begin position="770"/>
        <end position="791"/>
    </location>
</feature>
<evidence type="ECO:0000256" key="2">
    <source>
        <dbReference type="ARBA" id="ARBA00009530"/>
    </source>
</evidence>
<evidence type="ECO:0000256" key="4">
    <source>
        <dbReference type="ARBA" id="ARBA00022737"/>
    </source>
</evidence>
<feature type="transmembrane region" description="Helical" evidence="10">
    <location>
        <begin position="920"/>
        <end position="941"/>
    </location>
</feature>
<reference evidence="11 12" key="1">
    <citation type="submission" date="2015-01" db="EMBL/GenBank/DDBJ databases">
        <title>The Genome Sequence of Exophiala oligosperma CBS72588.</title>
        <authorList>
            <consortium name="The Broad Institute Genomics Platform"/>
            <person name="Cuomo C."/>
            <person name="de Hoog S."/>
            <person name="Gorbushina A."/>
            <person name="Stielow B."/>
            <person name="Teixiera M."/>
            <person name="Abouelleil A."/>
            <person name="Chapman S.B."/>
            <person name="Priest M."/>
            <person name="Young S.K."/>
            <person name="Wortman J."/>
            <person name="Nusbaum C."/>
            <person name="Birren B."/>
        </authorList>
    </citation>
    <scope>NUCLEOTIDE SEQUENCE [LARGE SCALE GENOMIC DNA]</scope>
    <source>
        <strain evidence="11 12">CBS 72588</strain>
    </source>
</reference>
<feature type="region of interest" description="Disordered" evidence="9">
    <location>
        <begin position="594"/>
        <end position="615"/>
    </location>
</feature>
<feature type="repeat" description="ANK" evidence="8">
    <location>
        <begin position="803"/>
        <end position="835"/>
    </location>
</feature>
<dbReference type="InterPro" id="IPR000612">
    <property type="entry name" value="PMP3"/>
</dbReference>
<evidence type="ECO:0000256" key="5">
    <source>
        <dbReference type="ARBA" id="ARBA00022989"/>
    </source>
</evidence>
<dbReference type="RefSeq" id="XP_016259299.1">
    <property type="nucleotide sequence ID" value="XM_016410277.1"/>
</dbReference>
<evidence type="ECO:0000256" key="7">
    <source>
        <dbReference type="ARBA" id="ARBA00023136"/>
    </source>
</evidence>
<evidence type="ECO:0000256" key="3">
    <source>
        <dbReference type="ARBA" id="ARBA00022692"/>
    </source>
</evidence>
<evidence type="ECO:0000313" key="12">
    <source>
        <dbReference type="Proteomes" id="UP000053342"/>
    </source>
</evidence>
<dbReference type="SUPFAM" id="SSF48403">
    <property type="entry name" value="Ankyrin repeat"/>
    <property type="match status" value="1"/>
</dbReference>
<evidence type="ECO:0000313" key="11">
    <source>
        <dbReference type="EMBL" id="KIW39083.1"/>
    </source>
</evidence>
<dbReference type="Proteomes" id="UP000053342">
    <property type="component" value="Unassembled WGS sequence"/>
</dbReference>
<dbReference type="InterPro" id="IPR002110">
    <property type="entry name" value="Ankyrin_rpt"/>
</dbReference>
<dbReference type="VEuPathDB" id="FungiDB:PV06_08894"/>
<dbReference type="Gene3D" id="1.25.40.20">
    <property type="entry name" value="Ankyrin repeat-containing domain"/>
    <property type="match status" value="1"/>
</dbReference>
<keyword evidence="7 10" id="KW-0472">Membrane</keyword>